<evidence type="ECO:0000256" key="1">
    <source>
        <dbReference type="PIRNR" id="PIRNR006221"/>
    </source>
</evidence>
<proteinExistence type="inferred from homology"/>
<evidence type="ECO:0000313" key="3">
    <source>
        <dbReference type="Proteomes" id="UP000306420"/>
    </source>
</evidence>
<protein>
    <submittedName>
        <fullName evidence="2">Fructosamine kinase family protein</fullName>
    </submittedName>
</protein>
<dbReference type="SUPFAM" id="SSF56112">
    <property type="entry name" value="Protein kinase-like (PK-like)"/>
    <property type="match status" value="1"/>
</dbReference>
<dbReference type="GO" id="GO:0016301">
    <property type="term" value="F:kinase activity"/>
    <property type="evidence" value="ECO:0007669"/>
    <property type="project" value="UniProtKB-UniRule"/>
</dbReference>
<name>A0A5R9DWE6_9LACT</name>
<dbReference type="Proteomes" id="UP000306420">
    <property type="component" value="Unassembled WGS sequence"/>
</dbReference>
<reference evidence="2 3" key="1">
    <citation type="submission" date="2019-05" db="EMBL/GenBank/DDBJ databases">
        <title>The metagenome of a microbial culture collection derived from dairy environment covers the genomic content of the human microbiome.</title>
        <authorList>
            <person name="Roder T."/>
            <person name="Wuthrich D."/>
            <person name="Sattari Z."/>
            <person name="Von Ah U."/>
            <person name="Bar C."/>
            <person name="Ronchi F."/>
            <person name="Macpherson A.J."/>
            <person name="Ganal-Vonarburg S.C."/>
            <person name="Bruggmann R."/>
            <person name="Vergeres G."/>
        </authorList>
    </citation>
    <scope>NUCLEOTIDE SEQUENCE [LARGE SCALE GENOMIC DNA]</scope>
    <source>
        <strain evidence="2 3">FAM 24227</strain>
    </source>
</reference>
<dbReference type="InterPro" id="IPR011009">
    <property type="entry name" value="Kinase-like_dom_sf"/>
</dbReference>
<keyword evidence="1" id="KW-0808">Transferase</keyword>
<accession>A0A5R9DWE6</accession>
<organism evidence="2 3">
    <name type="scientific">Ruoffia tabacinasalis</name>
    <dbReference type="NCBI Taxonomy" id="87458"/>
    <lineage>
        <taxon>Bacteria</taxon>
        <taxon>Bacillati</taxon>
        <taxon>Bacillota</taxon>
        <taxon>Bacilli</taxon>
        <taxon>Lactobacillales</taxon>
        <taxon>Aerococcaceae</taxon>
        <taxon>Ruoffia</taxon>
    </lineage>
</organism>
<evidence type="ECO:0000313" key="2">
    <source>
        <dbReference type="EMBL" id="TLQ40538.1"/>
    </source>
</evidence>
<dbReference type="InterPro" id="IPR016477">
    <property type="entry name" value="Fructo-/Ketosamine-3-kinase"/>
</dbReference>
<comment type="similarity">
    <text evidence="1">Belongs to the fructosamine kinase family.</text>
</comment>
<dbReference type="EMBL" id="VBSP01000027">
    <property type="protein sequence ID" value="TLQ40538.1"/>
    <property type="molecule type" value="Genomic_DNA"/>
</dbReference>
<sequence length="288" mass="32793">MSHNWKDVLPIDSIQEINPVSGGDVNQAFRVETNSKPYFLLVQAGRSADFYTGEITGLEEMAKAGITVPQVIDSGENQGDAYLLLSYLEEGQNGNQRELGRMVAQLHQYHSDDGLYGFDAPYEGADIQFDNSWTDSWLELFVERRMDKLHRLLVDNNKWNQRQSDTYQQVRQIMVDELTRHKSDPSLLHGDLWAGNYMFLSDGSPALFDPASMYGDREFDLGATKVFGGFNSDFYAAYDEAYPLSEGSELRIEFYRLYLLMVHLHKFGATYESSVDQSMSIILNRVGD</sequence>
<dbReference type="PANTHER" id="PTHR12149:SF8">
    <property type="entry name" value="PROTEIN-RIBULOSAMINE 3-KINASE"/>
    <property type="match status" value="1"/>
</dbReference>
<keyword evidence="1 2" id="KW-0418">Kinase</keyword>
<dbReference type="OrthoDB" id="5291879at2"/>
<dbReference type="PANTHER" id="PTHR12149">
    <property type="entry name" value="FRUCTOSAMINE 3 KINASE-RELATED PROTEIN"/>
    <property type="match status" value="1"/>
</dbReference>
<dbReference type="Gene3D" id="3.30.200.20">
    <property type="entry name" value="Phosphorylase Kinase, domain 1"/>
    <property type="match status" value="1"/>
</dbReference>
<comment type="caution">
    <text evidence="2">The sequence shown here is derived from an EMBL/GenBank/DDBJ whole genome shotgun (WGS) entry which is preliminary data.</text>
</comment>
<gene>
    <name evidence="2" type="ORF">FEZ33_07990</name>
</gene>
<dbReference type="Pfam" id="PF03881">
    <property type="entry name" value="Fructosamin_kin"/>
    <property type="match status" value="1"/>
</dbReference>
<dbReference type="PIRSF" id="PIRSF006221">
    <property type="entry name" value="Ketosamine-3-kinase"/>
    <property type="match status" value="1"/>
</dbReference>
<dbReference type="Gene3D" id="3.90.1200.10">
    <property type="match status" value="1"/>
</dbReference>
<dbReference type="AlphaFoldDB" id="A0A5R9DWE6"/>